<proteinExistence type="predicted"/>
<feature type="region of interest" description="Disordered" evidence="1">
    <location>
        <begin position="1"/>
        <end position="44"/>
    </location>
</feature>
<name>A0A9N9C5L5_9GLOM</name>
<dbReference type="EMBL" id="CAJVPQ010002302">
    <property type="protein sequence ID" value="CAG8591600.1"/>
    <property type="molecule type" value="Genomic_DNA"/>
</dbReference>
<dbReference type="OrthoDB" id="2467359at2759"/>
<evidence type="ECO:0000256" key="1">
    <source>
        <dbReference type="SAM" id="MobiDB-lite"/>
    </source>
</evidence>
<organism evidence="2 3">
    <name type="scientific">Funneliformis caledonium</name>
    <dbReference type="NCBI Taxonomy" id="1117310"/>
    <lineage>
        <taxon>Eukaryota</taxon>
        <taxon>Fungi</taxon>
        <taxon>Fungi incertae sedis</taxon>
        <taxon>Mucoromycota</taxon>
        <taxon>Glomeromycotina</taxon>
        <taxon>Glomeromycetes</taxon>
        <taxon>Glomerales</taxon>
        <taxon>Glomeraceae</taxon>
        <taxon>Funneliformis</taxon>
    </lineage>
</organism>
<dbReference type="Proteomes" id="UP000789570">
    <property type="component" value="Unassembled WGS sequence"/>
</dbReference>
<gene>
    <name evidence="2" type="ORF">FCALED_LOCUS8121</name>
</gene>
<protein>
    <submittedName>
        <fullName evidence="2">15162_t:CDS:1</fullName>
    </submittedName>
</protein>
<comment type="caution">
    <text evidence="2">The sequence shown here is derived from an EMBL/GenBank/DDBJ whole genome shotgun (WGS) entry which is preliminary data.</text>
</comment>
<evidence type="ECO:0000313" key="3">
    <source>
        <dbReference type="Proteomes" id="UP000789570"/>
    </source>
</evidence>
<accession>A0A9N9C5L5</accession>
<dbReference type="AlphaFoldDB" id="A0A9N9C5L5"/>
<keyword evidence="3" id="KW-1185">Reference proteome</keyword>
<evidence type="ECO:0000313" key="2">
    <source>
        <dbReference type="EMBL" id="CAG8591600.1"/>
    </source>
</evidence>
<feature type="compositionally biased region" description="Basic and acidic residues" evidence="1">
    <location>
        <begin position="30"/>
        <end position="44"/>
    </location>
</feature>
<feature type="compositionally biased region" description="Polar residues" evidence="1">
    <location>
        <begin position="1"/>
        <end position="10"/>
    </location>
</feature>
<sequence>MSSYAEPSNLNRKHSSKNFDNDEYIYIPSENERTKEEYEEQEGLKCELDDDETSLFENIEKVIEDNEDFVEISNKNSKNKNKVDISKPLNFQNRNYIKEIKQTTYKSMLKYWKTSETVTMIAYEEDAIKENHENNELFLSLISRSISKIYFDTETIEGNEDNDEVYKKRKLFLDDIYAKSNELSKNKNELNNYLSLEEKGKDTDPFD</sequence>
<reference evidence="2" key="1">
    <citation type="submission" date="2021-06" db="EMBL/GenBank/DDBJ databases">
        <authorList>
            <person name="Kallberg Y."/>
            <person name="Tangrot J."/>
            <person name="Rosling A."/>
        </authorList>
    </citation>
    <scope>NUCLEOTIDE SEQUENCE</scope>
    <source>
        <strain evidence="2">UK204</strain>
    </source>
</reference>